<dbReference type="EMBL" id="WHJE01000013">
    <property type="protein sequence ID" value="KAE8765233.1"/>
    <property type="molecule type" value="Genomic_DNA"/>
</dbReference>
<evidence type="ECO:0000259" key="2">
    <source>
        <dbReference type="Pfam" id="PF01548"/>
    </source>
</evidence>
<feature type="domain" description="Transposase IS110-like N-terminal" evidence="2">
    <location>
        <begin position="32"/>
        <end position="92"/>
    </location>
</feature>
<comment type="caution">
    <text evidence="3">The sequence shown here is derived from an EMBL/GenBank/DDBJ whole genome shotgun (WGS) entry which is preliminary data.</text>
</comment>
<evidence type="ECO:0000313" key="4">
    <source>
        <dbReference type="Proteomes" id="UP000451860"/>
    </source>
</evidence>
<keyword evidence="4" id="KW-1185">Reference proteome</keyword>
<name>A0A7J5UT85_9MICO</name>
<protein>
    <submittedName>
        <fullName evidence="3">Transposase</fullName>
    </submittedName>
</protein>
<dbReference type="AlphaFoldDB" id="A0A7J5UT85"/>
<evidence type="ECO:0000256" key="1">
    <source>
        <dbReference type="SAM" id="MobiDB-lite"/>
    </source>
</evidence>
<dbReference type="Proteomes" id="UP000451860">
    <property type="component" value="Unassembled WGS sequence"/>
</dbReference>
<sequence length="101" mass="10348">MATSAAAEGPVEQRRGNGGQMIPEHQHVDVSVGLDVGKSDHHAVALDRAGTVPYDRAVPNDEAKLWAILADLPTHGLVLVVVDQPAAIGAGVSDGLCSGGY</sequence>
<dbReference type="GO" id="GO:0006313">
    <property type="term" value="P:DNA transposition"/>
    <property type="evidence" value="ECO:0007669"/>
    <property type="project" value="InterPro"/>
</dbReference>
<organism evidence="3 4">
    <name type="scientific">Georgenia thermotolerans</name>
    <dbReference type="NCBI Taxonomy" id="527326"/>
    <lineage>
        <taxon>Bacteria</taxon>
        <taxon>Bacillati</taxon>
        <taxon>Actinomycetota</taxon>
        <taxon>Actinomycetes</taxon>
        <taxon>Micrococcales</taxon>
        <taxon>Bogoriellaceae</taxon>
        <taxon>Georgenia</taxon>
    </lineage>
</organism>
<accession>A0A7J5UT85</accession>
<gene>
    <name evidence="3" type="ORF">GB883_04685</name>
</gene>
<dbReference type="GO" id="GO:0004803">
    <property type="term" value="F:transposase activity"/>
    <property type="evidence" value="ECO:0007669"/>
    <property type="project" value="InterPro"/>
</dbReference>
<feature type="region of interest" description="Disordered" evidence="1">
    <location>
        <begin position="1"/>
        <end position="26"/>
    </location>
</feature>
<proteinExistence type="predicted"/>
<evidence type="ECO:0000313" key="3">
    <source>
        <dbReference type="EMBL" id="KAE8765233.1"/>
    </source>
</evidence>
<dbReference type="Pfam" id="PF01548">
    <property type="entry name" value="DEDD_Tnp_IS110"/>
    <property type="match status" value="1"/>
</dbReference>
<dbReference type="GO" id="GO:0003677">
    <property type="term" value="F:DNA binding"/>
    <property type="evidence" value="ECO:0007669"/>
    <property type="project" value="InterPro"/>
</dbReference>
<dbReference type="InterPro" id="IPR002525">
    <property type="entry name" value="Transp_IS110-like_N"/>
</dbReference>
<reference evidence="3 4" key="1">
    <citation type="submission" date="2019-10" db="EMBL/GenBank/DDBJ databases">
        <title>Georgenia wutianyii sp. nov. and Georgenia yuyongxinii sp. nov. isolated from plateau pika (Ochotona curzoniae) in the Qinghai-Tibet plateau of China.</title>
        <authorList>
            <person name="Tian Z."/>
        </authorList>
    </citation>
    <scope>NUCLEOTIDE SEQUENCE [LARGE SCALE GENOMIC DNA]</scope>
    <source>
        <strain evidence="3 4">DSM 21501</strain>
    </source>
</reference>
<dbReference type="OrthoDB" id="3188901at2"/>